<dbReference type="GO" id="GO:0034456">
    <property type="term" value="C:UTP-C complex"/>
    <property type="evidence" value="ECO:0007669"/>
    <property type="project" value="TreeGrafter"/>
</dbReference>
<evidence type="ECO:0000313" key="5">
    <source>
        <dbReference type="EMBL" id="EPZ31625.1"/>
    </source>
</evidence>
<dbReference type="Proteomes" id="UP000281549">
    <property type="component" value="Unassembled WGS sequence"/>
</dbReference>
<keyword evidence="5" id="KW-0808">Transferase</keyword>
<sequence length="223" mass="25664">MTREIIIILLFYSLRCVPIVSNADSAIMQTEYFSSTSDSDSCDIGWVNSFLNHKGNEYYCEVDQEYILDKFNLAGLPSEVKDFEKAYEIIIDEAENEELYYSACHLYGLIHSRYIISPKGLSKMQSKFKQATFGKCQRTLCQEFPLLPVGISDAPGMAHVYLYCAKCNDVYSPSHTIYKSIDGCHFGRTFPHFFFLTFPNLFPLEKPMTYKPRMFGFKLNGLE</sequence>
<feature type="signal peptide" evidence="4">
    <location>
        <begin position="1"/>
        <end position="16"/>
    </location>
</feature>
<dbReference type="FunFam" id="2.20.25.20:FF:000001">
    <property type="entry name" value="Casein kinase II subunit beta"/>
    <property type="match status" value="1"/>
</dbReference>
<dbReference type="PANTHER" id="PTHR11740">
    <property type="entry name" value="CASEIN KINASE II SUBUNIT BETA"/>
    <property type="match status" value="1"/>
</dbReference>
<dbReference type="AlphaFoldDB" id="A0A075ANU7"/>
<dbReference type="Proteomes" id="UP000030755">
    <property type="component" value="Unassembled WGS sequence"/>
</dbReference>
<protein>
    <recommendedName>
        <fullName evidence="3">Casein kinase II subunit beta</fullName>
        <shortName evidence="3">CK II beta</shortName>
    </recommendedName>
</protein>
<dbReference type="InterPro" id="IPR035991">
    <property type="entry name" value="Casein_kinase_II_beta-like"/>
</dbReference>
<organism evidence="5 7">
    <name type="scientific">Rozella allomycis (strain CSF55)</name>
    <dbReference type="NCBI Taxonomy" id="988480"/>
    <lineage>
        <taxon>Eukaryota</taxon>
        <taxon>Fungi</taxon>
        <taxon>Fungi incertae sedis</taxon>
        <taxon>Cryptomycota</taxon>
        <taxon>Cryptomycota incertae sedis</taxon>
        <taxon>Rozella</taxon>
    </lineage>
</organism>
<dbReference type="PANTHER" id="PTHR11740:SF39">
    <property type="entry name" value="CASEIN KINASE II SUBUNIT BETA"/>
    <property type="match status" value="1"/>
</dbReference>
<keyword evidence="5" id="KW-0418">Kinase</keyword>
<dbReference type="FunFam" id="1.10.1820.10:FF:000005">
    <property type="entry name" value="Casein kinase II subunit beta"/>
    <property type="match status" value="1"/>
</dbReference>
<reference evidence="8" key="2">
    <citation type="journal article" date="2018" name="Nat. Microbiol.">
        <title>Leveraging single-cell genomics to expand the fungal tree of life.</title>
        <authorList>
            <person name="Ahrendt S.R."/>
            <person name="Quandt C.A."/>
            <person name="Ciobanu D."/>
            <person name="Clum A."/>
            <person name="Salamov A."/>
            <person name="Andreopoulos B."/>
            <person name="Cheng J.F."/>
            <person name="Woyke T."/>
            <person name="Pelin A."/>
            <person name="Henrissat B."/>
            <person name="Reynolds N.K."/>
            <person name="Benny G.L."/>
            <person name="Smith M.E."/>
            <person name="James T.Y."/>
            <person name="Grigoriev I.V."/>
        </authorList>
    </citation>
    <scope>NUCLEOTIDE SEQUENCE [LARGE SCALE GENOMIC DNA]</scope>
    <source>
        <strain evidence="8">CSF55</strain>
    </source>
</reference>
<dbReference type="InterPro" id="IPR000704">
    <property type="entry name" value="Casein_kinase_II_reg-sub"/>
</dbReference>
<keyword evidence="4" id="KW-0732">Signal</keyword>
<comment type="subunit">
    <text evidence="3">Tetramer of two alpha and two beta subunits.</text>
</comment>
<reference evidence="6" key="3">
    <citation type="submission" date="2018-08" db="EMBL/GenBank/DDBJ databases">
        <title>Leveraging single-cell genomics to expand the Fungal Tree of Life.</title>
        <authorList>
            <consortium name="DOE Joint Genome Institute"/>
            <person name="Ahrendt S.R."/>
            <person name="Quandt C.A."/>
            <person name="Ciobanu D."/>
            <person name="Clum A."/>
            <person name="Salamov A."/>
            <person name="Andreopoulos B."/>
            <person name="Cheng J.-F."/>
            <person name="Woyke T."/>
            <person name="Pelin A."/>
            <person name="Henrissat B."/>
            <person name="Reynolds N."/>
            <person name="Benny G.L."/>
            <person name="Smith M.E."/>
            <person name="James T.Y."/>
            <person name="Grigoriev I.V."/>
        </authorList>
    </citation>
    <scope>NUCLEOTIDE SEQUENCE</scope>
    <source>
        <strain evidence="6">CSF55</strain>
    </source>
</reference>
<dbReference type="OMA" id="FGFSVYH"/>
<dbReference type="STRING" id="988480.A0A075ANU7"/>
<evidence type="ECO:0000256" key="2">
    <source>
        <dbReference type="ARBA" id="ARBA00045899"/>
    </source>
</evidence>
<dbReference type="HOGENOM" id="CLU_034027_3_2_1"/>
<evidence type="ECO:0000313" key="8">
    <source>
        <dbReference type="Proteomes" id="UP000281549"/>
    </source>
</evidence>
<proteinExistence type="inferred from homology"/>
<dbReference type="Gene3D" id="2.20.25.20">
    <property type="match status" value="1"/>
</dbReference>
<dbReference type="PRINTS" id="PR00472">
    <property type="entry name" value="CASNKINASEII"/>
</dbReference>
<dbReference type="SMART" id="SM01085">
    <property type="entry name" value="CK_II_beta"/>
    <property type="match status" value="1"/>
</dbReference>
<dbReference type="Gene3D" id="1.10.1820.10">
    <property type="entry name" value="protein kinase ck2 holoenzyme, chain C, domain 1"/>
    <property type="match status" value="1"/>
</dbReference>
<dbReference type="GO" id="GO:0005737">
    <property type="term" value="C:cytoplasm"/>
    <property type="evidence" value="ECO:0007669"/>
    <property type="project" value="TreeGrafter"/>
</dbReference>
<comment type="similarity">
    <text evidence="1 3">Belongs to the casein kinase 2 subunit beta family.</text>
</comment>
<dbReference type="GO" id="GO:0006359">
    <property type="term" value="P:regulation of transcription by RNA polymerase III"/>
    <property type="evidence" value="ECO:0007669"/>
    <property type="project" value="TreeGrafter"/>
</dbReference>
<evidence type="ECO:0000256" key="4">
    <source>
        <dbReference type="SAM" id="SignalP"/>
    </source>
</evidence>
<evidence type="ECO:0000313" key="7">
    <source>
        <dbReference type="Proteomes" id="UP000030755"/>
    </source>
</evidence>
<comment type="function">
    <text evidence="2 3">Regulatory subunit of casein kinase II/CK2. As part of the kinase complex regulates the basal catalytic activity of the alpha subunit a constitutively active serine/threonine-protein kinase that phosphorylates a large number of substrates containing acidic residues C-terminal to the phosphorylated serine or threonine.</text>
</comment>
<evidence type="ECO:0000313" key="6">
    <source>
        <dbReference type="EMBL" id="RKP19834.1"/>
    </source>
</evidence>
<dbReference type="GO" id="GO:0019887">
    <property type="term" value="F:protein kinase regulator activity"/>
    <property type="evidence" value="ECO:0007669"/>
    <property type="project" value="InterPro"/>
</dbReference>
<accession>A0A075ANU7</accession>
<dbReference type="GO" id="GO:0005956">
    <property type="term" value="C:protein kinase CK2 complex"/>
    <property type="evidence" value="ECO:0007669"/>
    <property type="project" value="UniProtKB-UniRule"/>
</dbReference>
<dbReference type="OrthoDB" id="3971593at2759"/>
<dbReference type="Pfam" id="PF01214">
    <property type="entry name" value="CK_II_beta"/>
    <property type="match status" value="1"/>
</dbReference>
<reference evidence="5 7" key="1">
    <citation type="journal article" date="2013" name="Curr. Biol.">
        <title>Shared signatures of parasitism and phylogenomics unite Cryptomycota and microsporidia.</title>
        <authorList>
            <person name="James T.Y."/>
            <person name="Pelin A."/>
            <person name="Bonen L."/>
            <person name="Ahrendt S."/>
            <person name="Sain D."/>
            <person name="Corradi N."/>
            <person name="Stajich J.E."/>
        </authorList>
    </citation>
    <scope>NUCLEOTIDE SEQUENCE [LARGE SCALE GENOMIC DNA]</scope>
    <source>
        <strain evidence="5">CSF55</strain>
        <strain evidence="5">CSF55</strain>
    </source>
</reference>
<evidence type="ECO:0000256" key="3">
    <source>
        <dbReference type="RuleBase" id="RU361268"/>
    </source>
</evidence>
<dbReference type="InterPro" id="IPR016149">
    <property type="entry name" value="Casein_kin_II_reg-sub_N"/>
</dbReference>
<dbReference type="EMBL" id="ML005152">
    <property type="protein sequence ID" value="RKP19834.1"/>
    <property type="molecule type" value="Genomic_DNA"/>
</dbReference>
<gene>
    <name evidence="5" type="ORF">O9G_000104</name>
    <name evidence="6" type="ORF">ROZALSC1DRAFT_28606</name>
</gene>
<dbReference type="GO" id="GO:0016301">
    <property type="term" value="F:kinase activity"/>
    <property type="evidence" value="ECO:0007669"/>
    <property type="project" value="UniProtKB-KW"/>
</dbReference>
<dbReference type="EMBL" id="KE561209">
    <property type="protein sequence ID" value="EPZ31625.1"/>
    <property type="molecule type" value="Genomic_DNA"/>
</dbReference>
<evidence type="ECO:0000256" key="1">
    <source>
        <dbReference type="ARBA" id="ARBA00006941"/>
    </source>
</evidence>
<feature type="chain" id="PRO_5040665155" description="Casein kinase II subunit beta" evidence="4">
    <location>
        <begin position="17"/>
        <end position="223"/>
    </location>
</feature>
<dbReference type="SUPFAM" id="SSF57798">
    <property type="entry name" value="Casein kinase II beta subunit"/>
    <property type="match status" value="1"/>
</dbReference>
<keyword evidence="7" id="KW-1185">Reference proteome</keyword>
<name>A0A075ANU7_ROZAC</name>